<organism evidence="1 2">
    <name type="scientific">Phaeobacter gallaeciensis</name>
    <dbReference type="NCBI Taxonomy" id="60890"/>
    <lineage>
        <taxon>Bacteria</taxon>
        <taxon>Pseudomonadati</taxon>
        <taxon>Pseudomonadota</taxon>
        <taxon>Alphaproteobacteria</taxon>
        <taxon>Rhodobacterales</taxon>
        <taxon>Roseobacteraceae</taxon>
        <taxon>Phaeobacter</taxon>
    </lineage>
</organism>
<dbReference type="AlphaFoldDB" id="A0A1B0ZU20"/>
<evidence type="ECO:0000313" key="2">
    <source>
        <dbReference type="Proteomes" id="UP000092565"/>
    </source>
</evidence>
<dbReference type="EMBL" id="CP015124">
    <property type="protein sequence ID" value="ANP37697.1"/>
    <property type="molecule type" value="Genomic_DNA"/>
</dbReference>
<proteinExistence type="predicted"/>
<name>A0A1B0ZU20_9RHOB</name>
<sequence length="49" mass="5501">MIVKKGNPGADNTQWGASEGAPLLRYFRQNRRKSARLRADLPKPDHILG</sequence>
<dbReference type="Proteomes" id="UP000092565">
    <property type="component" value="Chromosome"/>
</dbReference>
<evidence type="ECO:0000313" key="1">
    <source>
        <dbReference type="EMBL" id="ANP37697.1"/>
    </source>
</evidence>
<reference evidence="1 2" key="1">
    <citation type="submission" date="2016-04" db="EMBL/GenBank/DDBJ databases">
        <authorList>
            <person name="Evans L.H."/>
            <person name="Alamgir A."/>
            <person name="Owens N."/>
            <person name="Weber N.D."/>
            <person name="Virtaneva K."/>
            <person name="Barbian K."/>
            <person name="Babar A."/>
            <person name="Rosenke K."/>
        </authorList>
    </citation>
    <scope>NUCLEOTIDE SEQUENCE [LARGE SCALE GENOMIC DNA]</scope>
    <source>
        <strain evidence="1 2">JL2886</strain>
    </source>
</reference>
<accession>A0A1B0ZU20</accession>
<gene>
    <name evidence="1" type="ORF">JL2886_02811</name>
</gene>
<keyword evidence="2" id="KW-1185">Reference proteome</keyword>
<protein>
    <submittedName>
        <fullName evidence="1">Uncharacterized protein</fullName>
    </submittedName>
</protein>